<comment type="catalytic activity">
    <reaction evidence="7 8">
        <text>shikimate + NADP(+) = 3-dehydroshikimate + NADPH + H(+)</text>
        <dbReference type="Rhea" id="RHEA:17737"/>
        <dbReference type="ChEBI" id="CHEBI:15378"/>
        <dbReference type="ChEBI" id="CHEBI:16630"/>
        <dbReference type="ChEBI" id="CHEBI:36208"/>
        <dbReference type="ChEBI" id="CHEBI:57783"/>
        <dbReference type="ChEBI" id="CHEBI:58349"/>
        <dbReference type="EC" id="1.1.1.25"/>
    </reaction>
</comment>
<dbReference type="InterPro" id="IPR011342">
    <property type="entry name" value="Shikimate_DH"/>
</dbReference>
<dbReference type="InterPro" id="IPR041121">
    <property type="entry name" value="SDH_C"/>
</dbReference>
<dbReference type="SUPFAM" id="SSF53223">
    <property type="entry name" value="Aminoacid dehydrogenase-like, N-terminal domain"/>
    <property type="match status" value="1"/>
</dbReference>
<evidence type="ECO:0000259" key="9">
    <source>
        <dbReference type="Pfam" id="PF01488"/>
    </source>
</evidence>
<dbReference type="InterPro" id="IPR046346">
    <property type="entry name" value="Aminoacid_DH-like_N_sf"/>
</dbReference>
<dbReference type="InterPro" id="IPR022893">
    <property type="entry name" value="Shikimate_DH_fam"/>
</dbReference>
<evidence type="ECO:0000256" key="6">
    <source>
        <dbReference type="ARBA" id="ARBA00023141"/>
    </source>
</evidence>
<comment type="subunit">
    <text evidence="8">Homodimer.</text>
</comment>
<comment type="pathway">
    <text evidence="1 8">Metabolic intermediate biosynthesis; chorismate biosynthesis; chorismate from D-erythrose 4-phosphate and phosphoenolpyruvate: step 4/7.</text>
</comment>
<organism evidence="12 13">
    <name type="scientific">Aromatoleum evansii</name>
    <name type="common">Azoarcus evansii</name>
    <dbReference type="NCBI Taxonomy" id="59406"/>
    <lineage>
        <taxon>Bacteria</taxon>
        <taxon>Pseudomonadati</taxon>
        <taxon>Pseudomonadota</taxon>
        <taxon>Betaproteobacteria</taxon>
        <taxon>Rhodocyclales</taxon>
        <taxon>Rhodocyclaceae</taxon>
        <taxon>Aromatoleum</taxon>
    </lineage>
</organism>
<dbReference type="NCBIfam" id="NF001310">
    <property type="entry name" value="PRK00258.1-2"/>
    <property type="match status" value="1"/>
</dbReference>
<reference evidence="12 13" key="1">
    <citation type="submission" date="2023-12" db="EMBL/GenBank/DDBJ databases">
        <title>A. evansii MAY27, complete genome.</title>
        <authorList>
            <person name="Wang Y."/>
        </authorList>
    </citation>
    <scope>NUCLEOTIDE SEQUENCE [LARGE SCALE GENOMIC DNA]</scope>
    <source>
        <strain evidence="12 13">MAY27</strain>
    </source>
</reference>
<dbReference type="InterPro" id="IPR036291">
    <property type="entry name" value="NAD(P)-bd_dom_sf"/>
</dbReference>
<comment type="similarity">
    <text evidence="8">Belongs to the shikimate dehydrogenase family.</text>
</comment>
<dbReference type="PANTHER" id="PTHR21089">
    <property type="entry name" value="SHIKIMATE DEHYDROGENASE"/>
    <property type="match status" value="1"/>
</dbReference>
<keyword evidence="6 8" id="KW-0057">Aromatic amino acid biosynthesis</keyword>
<feature type="binding site" evidence="8">
    <location>
        <position position="216"/>
    </location>
    <ligand>
        <name>shikimate</name>
        <dbReference type="ChEBI" id="CHEBI:36208"/>
    </ligand>
</feature>
<dbReference type="NCBIfam" id="TIGR00507">
    <property type="entry name" value="aroE"/>
    <property type="match status" value="1"/>
</dbReference>
<evidence type="ECO:0000256" key="1">
    <source>
        <dbReference type="ARBA" id="ARBA00004871"/>
    </source>
</evidence>
<feature type="binding site" evidence="8">
    <location>
        <position position="77"/>
    </location>
    <ligand>
        <name>NADP(+)</name>
        <dbReference type="ChEBI" id="CHEBI:58349"/>
    </ligand>
</feature>
<dbReference type="EC" id="1.1.1.25" evidence="2 8"/>
<dbReference type="Pfam" id="PF01488">
    <property type="entry name" value="Shikimate_DH"/>
    <property type="match status" value="1"/>
</dbReference>
<evidence type="ECO:0000313" key="13">
    <source>
        <dbReference type="Proteomes" id="UP001626593"/>
    </source>
</evidence>
<dbReference type="CDD" id="cd01065">
    <property type="entry name" value="NAD_bind_Shikimate_DH"/>
    <property type="match status" value="1"/>
</dbReference>
<keyword evidence="13" id="KW-1185">Reference proteome</keyword>
<evidence type="ECO:0000256" key="8">
    <source>
        <dbReference type="HAMAP-Rule" id="MF_00222"/>
    </source>
</evidence>
<comment type="function">
    <text evidence="8">Involved in the biosynthesis of the chorismate, which leads to the biosynthesis of aromatic amino acids. Catalyzes the reversible NADPH linked reduction of 3-dehydroshikimate (DHSA) to yield shikimate (SA).</text>
</comment>
<evidence type="ECO:0000313" key="12">
    <source>
        <dbReference type="EMBL" id="WRL48118.1"/>
    </source>
</evidence>
<feature type="domain" description="Shikimate dehydrogenase substrate binding N-terminal" evidence="10">
    <location>
        <begin position="6"/>
        <end position="87"/>
    </location>
</feature>
<dbReference type="Gene3D" id="3.40.50.10860">
    <property type="entry name" value="Leucine Dehydrogenase, chain A, domain 1"/>
    <property type="match status" value="1"/>
</dbReference>
<feature type="domain" description="SDH C-terminal" evidence="11">
    <location>
        <begin position="238"/>
        <end position="267"/>
    </location>
</feature>
<accession>A0ABZ1AVG9</accession>
<evidence type="ECO:0000256" key="3">
    <source>
        <dbReference type="ARBA" id="ARBA00022605"/>
    </source>
</evidence>
<feature type="domain" description="Quinate/shikimate 5-dehydrogenase/glutamyl-tRNA reductase" evidence="9">
    <location>
        <begin position="116"/>
        <end position="192"/>
    </location>
</feature>
<feature type="binding site" evidence="8">
    <location>
        <position position="245"/>
    </location>
    <ligand>
        <name>shikimate</name>
        <dbReference type="ChEBI" id="CHEBI:36208"/>
    </ligand>
</feature>
<dbReference type="Proteomes" id="UP001626593">
    <property type="component" value="Chromosome"/>
</dbReference>
<dbReference type="RefSeq" id="WP_407280461.1">
    <property type="nucleotide sequence ID" value="NZ_CP141259.1"/>
</dbReference>
<keyword evidence="5 8" id="KW-0560">Oxidoreductase</keyword>
<feature type="binding site" evidence="8">
    <location>
        <position position="238"/>
    </location>
    <ligand>
        <name>NADP(+)</name>
        <dbReference type="ChEBI" id="CHEBI:58349"/>
    </ligand>
</feature>
<gene>
    <name evidence="8 12" type="primary">aroE</name>
    <name evidence="12" type="ORF">U5817_08760</name>
</gene>
<evidence type="ECO:0000256" key="5">
    <source>
        <dbReference type="ARBA" id="ARBA00023002"/>
    </source>
</evidence>
<evidence type="ECO:0000256" key="2">
    <source>
        <dbReference type="ARBA" id="ARBA00012962"/>
    </source>
</evidence>
<evidence type="ECO:0000259" key="10">
    <source>
        <dbReference type="Pfam" id="PF08501"/>
    </source>
</evidence>
<keyword evidence="3 8" id="KW-0028">Amino-acid biosynthesis</keyword>
<evidence type="ECO:0000256" key="4">
    <source>
        <dbReference type="ARBA" id="ARBA00022857"/>
    </source>
</evidence>
<dbReference type="EMBL" id="CP141259">
    <property type="protein sequence ID" value="WRL48118.1"/>
    <property type="molecule type" value="Genomic_DNA"/>
</dbReference>
<feature type="binding site" evidence="8">
    <location>
        <begin position="14"/>
        <end position="16"/>
    </location>
    <ligand>
        <name>shikimate</name>
        <dbReference type="ChEBI" id="CHEBI:36208"/>
    </ligand>
</feature>
<dbReference type="Pfam" id="PF18317">
    <property type="entry name" value="SDH_C"/>
    <property type="match status" value="1"/>
</dbReference>
<protein>
    <recommendedName>
        <fullName evidence="2 8">Shikimate dehydrogenase (NADP(+))</fullName>
        <shortName evidence="8">SDH</shortName>
        <ecNumber evidence="2 8">1.1.1.25</ecNumber>
    </recommendedName>
</protein>
<feature type="binding site" evidence="8">
    <location>
        <position position="214"/>
    </location>
    <ligand>
        <name>NADP(+)</name>
        <dbReference type="ChEBI" id="CHEBI:58349"/>
    </ligand>
</feature>
<dbReference type="InterPro" id="IPR013708">
    <property type="entry name" value="Shikimate_DH-bd_N"/>
</dbReference>
<evidence type="ECO:0000259" key="11">
    <source>
        <dbReference type="Pfam" id="PF18317"/>
    </source>
</evidence>
<proteinExistence type="inferred from homology"/>
<dbReference type="Gene3D" id="3.40.50.720">
    <property type="entry name" value="NAD(P)-binding Rossmann-like Domain"/>
    <property type="match status" value="1"/>
</dbReference>
<name>A0ABZ1AVG9_AROEV</name>
<dbReference type="SUPFAM" id="SSF51735">
    <property type="entry name" value="NAD(P)-binding Rossmann-fold domains"/>
    <property type="match status" value="1"/>
</dbReference>
<feature type="binding site" evidence="8">
    <location>
        <begin position="150"/>
        <end position="155"/>
    </location>
    <ligand>
        <name>NADP(+)</name>
        <dbReference type="ChEBI" id="CHEBI:58349"/>
    </ligand>
</feature>
<dbReference type="InterPro" id="IPR006151">
    <property type="entry name" value="Shikm_DH/Glu-tRNA_Rdtase"/>
</dbReference>
<sequence>MDRYAVIGNPIGHTKSPLIHTAFAQGSGQSLEYIALEAPSDGFATAAAAFRDAGGRGMNVTAPFKLDAFAWATDLSERAQLAGAVNALKLEGGKVLADNFDGVGLVRDIEQNLGRLMRGKRVLLMGAGGAARGALHPFLAARPAQLVLVNRTVTKAEALAQEFAACGPIVGVGYGDLDHSAFDIVVNATSASLRGELPPVTTDVFAPSSLAYELAYGKGLTPFLRLAQGTGVRNLADGVGMLVEQAAEAFAWWRGVRPETAPMIAQLTVPLA</sequence>
<feature type="active site" description="Proton acceptor" evidence="8">
    <location>
        <position position="65"/>
    </location>
</feature>
<feature type="binding site" evidence="8">
    <location>
        <position position="61"/>
    </location>
    <ligand>
        <name>shikimate</name>
        <dbReference type="ChEBI" id="CHEBI:36208"/>
    </ligand>
</feature>
<feature type="binding site" evidence="8">
    <location>
        <position position="101"/>
    </location>
    <ligand>
        <name>shikimate</name>
        <dbReference type="ChEBI" id="CHEBI:36208"/>
    </ligand>
</feature>
<dbReference type="PANTHER" id="PTHR21089:SF1">
    <property type="entry name" value="BIFUNCTIONAL 3-DEHYDROQUINATE DEHYDRATASE_SHIKIMATE DEHYDROGENASE, CHLOROPLASTIC"/>
    <property type="match status" value="1"/>
</dbReference>
<dbReference type="HAMAP" id="MF_00222">
    <property type="entry name" value="Shikimate_DH_AroE"/>
    <property type="match status" value="1"/>
</dbReference>
<feature type="binding site" evidence="8">
    <location>
        <position position="86"/>
    </location>
    <ligand>
        <name>shikimate</name>
        <dbReference type="ChEBI" id="CHEBI:36208"/>
    </ligand>
</feature>
<dbReference type="GO" id="GO:0004764">
    <property type="term" value="F:shikimate 3-dehydrogenase (NADP+) activity"/>
    <property type="evidence" value="ECO:0007669"/>
    <property type="project" value="UniProtKB-EC"/>
</dbReference>
<evidence type="ECO:0000256" key="7">
    <source>
        <dbReference type="ARBA" id="ARBA00049442"/>
    </source>
</evidence>
<feature type="binding site" evidence="8">
    <location>
        <begin position="126"/>
        <end position="130"/>
    </location>
    <ligand>
        <name>NADP(+)</name>
        <dbReference type="ChEBI" id="CHEBI:58349"/>
    </ligand>
</feature>
<dbReference type="Pfam" id="PF08501">
    <property type="entry name" value="Shikimate_dh_N"/>
    <property type="match status" value="1"/>
</dbReference>
<keyword evidence="4 8" id="KW-0521">NADP</keyword>